<name>A0AAN8LCB9_9TELE</name>
<keyword evidence="2" id="KW-1185">Reference proteome</keyword>
<dbReference type="AlphaFoldDB" id="A0AAN8LCB9"/>
<reference evidence="1 2" key="1">
    <citation type="submission" date="2021-04" db="EMBL/GenBank/DDBJ databases">
        <authorList>
            <person name="De Guttry C."/>
            <person name="Zahm M."/>
            <person name="Klopp C."/>
            <person name="Cabau C."/>
            <person name="Louis A."/>
            <person name="Berthelot C."/>
            <person name="Parey E."/>
            <person name="Roest Crollius H."/>
            <person name="Montfort J."/>
            <person name="Robinson-Rechavi M."/>
            <person name="Bucao C."/>
            <person name="Bouchez O."/>
            <person name="Gislard M."/>
            <person name="Lluch J."/>
            <person name="Milhes M."/>
            <person name="Lampietro C."/>
            <person name="Lopez Roques C."/>
            <person name="Donnadieu C."/>
            <person name="Braasch I."/>
            <person name="Desvignes T."/>
            <person name="Postlethwait J."/>
            <person name="Bobe J."/>
            <person name="Wedekind C."/>
            <person name="Guiguen Y."/>
        </authorList>
    </citation>
    <scope>NUCLEOTIDE SEQUENCE [LARGE SCALE GENOMIC DNA]</scope>
    <source>
        <strain evidence="1">Cs_M1</strain>
        <tissue evidence="1">Blood</tissue>
    </source>
</reference>
<dbReference type="Proteomes" id="UP001356427">
    <property type="component" value="Unassembled WGS sequence"/>
</dbReference>
<protein>
    <submittedName>
        <fullName evidence="1">Uncharacterized protein</fullName>
    </submittedName>
</protein>
<accession>A0AAN8LCB9</accession>
<evidence type="ECO:0000313" key="1">
    <source>
        <dbReference type="EMBL" id="KAK6305577.1"/>
    </source>
</evidence>
<dbReference type="SUPFAM" id="SSF49854">
    <property type="entry name" value="Spermadhesin, CUB domain"/>
    <property type="match status" value="1"/>
</dbReference>
<gene>
    <name evidence="1" type="ORF">J4Q44_G00243570</name>
</gene>
<organism evidence="1 2">
    <name type="scientific">Coregonus suidteri</name>
    <dbReference type="NCBI Taxonomy" id="861788"/>
    <lineage>
        <taxon>Eukaryota</taxon>
        <taxon>Metazoa</taxon>
        <taxon>Chordata</taxon>
        <taxon>Craniata</taxon>
        <taxon>Vertebrata</taxon>
        <taxon>Euteleostomi</taxon>
        <taxon>Actinopterygii</taxon>
        <taxon>Neopterygii</taxon>
        <taxon>Teleostei</taxon>
        <taxon>Protacanthopterygii</taxon>
        <taxon>Salmoniformes</taxon>
        <taxon>Salmonidae</taxon>
        <taxon>Coregoninae</taxon>
        <taxon>Coregonus</taxon>
    </lineage>
</organism>
<dbReference type="EMBL" id="JAGTTL010000022">
    <property type="protein sequence ID" value="KAK6305577.1"/>
    <property type="molecule type" value="Genomic_DNA"/>
</dbReference>
<evidence type="ECO:0000313" key="2">
    <source>
        <dbReference type="Proteomes" id="UP001356427"/>
    </source>
</evidence>
<comment type="caution">
    <text evidence="1">The sequence shown here is derived from an EMBL/GenBank/DDBJ whole genome shotgun (WGS) entry which is preliminary data.</text>
</comment>
<dbReference type="InterPro" id="IPR035914">
    <property type="entry name" value="Sperma_CUB_dom_sf"/>
</dbReference>
<sequence>MNGAVFTEELRDSSSLQFKSLAFDTEHLVVFEAQKKVGMKNDIALDDISLTRGPCLWTVHARKGWNIQLHMLDFDVEATYATVEVMGRGHSLNCLVSSLVGMPPFQM</sequence>
<proteinExistence type="predicted"/>